<dbReference type="Gramene" id="mRNA:HanXRQr2_Chr15g0711951">
    <property type="protein sequence ID" value="CDS:HanXRQr2_Chr15g0711951.1"/>
    <property type="gene ID" value="HanXRQr2_Chr15g0711951"/>
</dbReference>
<gene>
    <name evidence="1" type="ORF">HanXRQr2_Chr15g0711951</name>
</gene>
<reference evidence="1" key="1">
    <citation type="journal article" date="2017" name="Nature">
        <title>The sunflower genome provides insights into oil metabolism, flowering and Asterid evolution.</title>
        <authorList>
            <person name="Badouin H."/>
            <person name="Gouzy J."/>
            <person name="Grassa C.J."/>
            <person name="Murat F."/>
            <person name="Staton S.E."/>
            <person name="Cottret L."/>
            <person name="Lelandais-Briere C."/>
            <person name="Owens G.L."/>
            <person name="Carrere S."/>
            <person name="Mayjonade B."/>
            <person name="Legrand L."/>
            <person name="Gill N."/>
            <person name="Kane N.C."/>
            <person name="Bowers J.E."/>
            <person name="Hubner S."/>
            <person name="Bellec A."/>
            <person name="Berard A."/>
            <person name="Berges H."/>
            <person name="Blanchet N."/>
            <person name="Boniface M.C."/>
            <person name="Brunel D."/>
            <person name="Catrice O."/>
            <person name="Chaidir N."/>
            <person name="Claudel C."/>
            <person name="Donnadieu C."/>
            <person name="Faraut T."/>
            <person name="Fievet G."/>
            <person name="Helmstetter N."/>
            <person name="King M."/>
            <person name="Knapp S.J."/>
            <person name="Lai Z."/>
            <person name="Le Paslier M.C."/>
            <person name="Lippi Y."/>
            <person name="Lorenzon L."/>
            <person name="Mandel J.R."/>
            <person name="Marage G."/>
            <person name="Marchand G."/>
            <person name="Marquand E."/>
            <person name="Bret-Mestries E."/>
            <person name="Morien E."/>
            <person name="Nambeesan S."/>
            <person name="Nguyen T."/>
            <person name="Pegot-Espagnet P."/>
            <person name="Pouilly N."/>
            <person name="Raftis F."/>
            <person name="Sallet E."/>
            <person name="Schiex T."/>
            <person name="Thomas J."/>
            <person name="Vandecasteele C."/>
            <person name="Vares D."/>
            <person name="Vear F."/>
            <person name="Vautrin S."/>
            <person name="Crespi M."/>
            <person name="Mangin B."/>
            <person name="Burke J.M."/>
            <person name="Salse J."/>
            <person name="Munos S."/>
            <person name="Vincourt P."/>
            <person name="Rieseberg L.H."/>
            <person name="Langlade N.B."/>
        </authorList>
    </citation>
    <scope>NUCLEOTIDE SEQUENCE</scope>
    <source>
        <tissue evidence="1">Leaves</tissue>
    </source>
</reference>
<dbReference type="Proteomes" id="UP000215914">
    <property type="component" value="Unassembled WGS sequence"/>
</dbReference>
<comment type="caution">
    <text evidence="1">The sequence shown here is derived from an EMBL/GenBank/DDBJ whole genome shotgun (WGS) entry which is preliminary data.</text>
</comment>
<evidence type="ECO:0000313" key="2">
    <source>
        <dbReference type="Proteomes" id="UP000215914"/>
    </source>
</evidence>
<accession>A0A9K3H3K4</accession>
<dbReference type="AlphaFoldDB" id="A0A9K3H3K4"/>
<protein>
    <submittedName>
        <fullName evidence="1">Uncharacterized protein</fullName>
    </submittedName>
</protein>
<name>A0A9K3H3K4_HELAN</name>
<sequence length="65" mass="7461">MLGEWGWSVNGAPITSDEDLHTAATHKNNAWNYTRVERIRRCKIVDCMCMTCMLCINTCTLESHQ</sequence>
<reference evidence="1" key="2">
    <citation type="submission" date="2020-06" db="EMBL/GenBank/DDBJ databases">
        <title>Helianthus annuus Genome sequencing and assembly Release 2.</title>
        <authorList>
            <person name="Gouzy J."/>
            <person name="Langlade N."/>
            <person name="Munos S."/>
        </authorList>
    </citation>
    <scope>NUCLEOTIDE SEQUENCE</scope>
    <source>
        <tissue evidence="1">Leaves</tissue>
    </source>
</reference>
<organism evidence="1 2">
    <name type="scientific">Helianthus annuus</name>
    <name type="common">Common sunflower</name>
    <dbReference type="NCBI Taxonomy" id="4232"/>
    <lineage>
        <taxon>Eukaryota</taxon>
        <taxon>Viridiplantae</taxon>
        <taxon>Streptophyta</taxon>
        <taxon>Embryophyta</taxon>
        <taxon>Tracheophyta</taxon>
        <taxon>Spermatophyta</taxon>
        <taxon>Magnoliopsida</taxon>
        <taxon>eudicotyledons</taxon>
        <taxon>Gunneridae</taxon>
        <taxon>Pentapetalae</taxon>
        <taxon>asterids</taxon>
        <taxon>campanulids</taxon>
        <taxon>Asterales</taxon>
        <taxon>Asteraceae</taxon>
        <taxon>Asteroideae</taxon>
        <taxon>Heliantheae alliance</taxon>
        <taxon>Heliantheae</taxon>
        <taxon>Helianthus</taxon>
    </lineage>
</organism>
<dbReference type="EMBL" id="MNCJ02000330">
    <property type="protein sequence ID" value="KAF5766152.1"/>
    <property type="molecule type" value="Genomic_DNA"/>
</dbReference>
<keyword evidence="2" id="KW-1185">Reference proteome</keyword>
<proteinExistence type="predicted"/>
<evidence type="ECO:0000313" key="1">
    <source>
        <dbReference type="EMBL" id="KAF5766152.1"/>
    </source>
</evidence>